<dbReference type="Proteomes" id="UP000385544">
    <property type="component" value="Unassembled WGS sequence"/>
</dbReference>
<evidence type="ECO:0000256" key="4">
    <source>
        <dbReference type="ARBA" id="ARBA00022723"/>
    </source>
</evidence>
<dbReference type="SUPFAM" id="SSF56672">
    <property type="entry name" value="DNA/RNA polymerases"/>
    <property type="match status" value="1"/>
</dbReference>
<protein>
    <recommendedName>
        <fullName evidence="1">RNA-directed DNA polymerase</fullName>
        <ecNumber evidence="1">2.7.7.49</ecNumber>
    </recommendedName>
</protein>
<evidence type="ECO:0000256" key="3">
    <source>
        <dbReference type="ARBA" id="ARBA00022695"/>
    </source>
</evidence>
<dbReference type="GO" id="GO:0051607">
    <property type="term" value="P:defense response to virus"/>
    <property type="evidence" value="ECO:0007669"/>
    <property type="project" value="UniProtKB-KW"/>
</dbReference>
<comment type="catalytic activity">
    <reaction evidence="10">
        <text>DNA(n) + a 2'-deoxyribonucleoside 5'-triphosphate = DNA(n+1) + diphosphate</text>
        <dbReference type="Rhea" id="RHEA:22508"/>
        <dbReference type="Rhea" id="RHEA-COMP:17339"/>
        <dbReference type="Rhea" id="RHEA-COMP:17340"/>
        <dbReference type="ChEBI" id="CHEBI:33019"/>
        <dbReference type="ChEBI" id="CHEBI:61560"/>
        <dbReference type="ChEBI" id="CHEBI:173112"/>
        <dbReference type="EC" id="2.7.7.49"/>
    </reaction>
</comment>
<evidence type="ECO:0000256" key="1">
    <source>
        <dbReference type="ARBA" id="ARBA00012493"/>
    </source>
</evidence>
<dbReference type="GO" id="GO:0003723">
    <property type="term" value="F:RNA binding"/>
    <property type="evidence" value="ECO:0007669"/>
    <property type="project" value="InterPro"/>
</dbReference>
<dbReference type="NCBIfam" id="NF038237">
    <property type="entry name" value="retron_Ec67_fus"/>
    <property type="match status" value="1"/>
</dbReference>
<evidence type="ECO:0000256" key="5">
    <source>
        <dbReference type="ARBA" id="ARBA00022763"/>
    </source>
</evidence>
<evidence type="ECO:0000256" key="10">
    <source>
        <dbReference type="ARBA" id="ARBA00048173"/>
    </source>
</evidence>
<dbReference type="InterPro" id="IPR051083">
    <property type="entry name" value="GrpII_Intron_Splice-Mob/Def"/>
</dbReference>
<gene>
    <name evidence="12" type="ORF">SCSS39_00054</name>
</gene>
<evidence type="ECO:0000256" key="2">
    <source>
        <dbReference type="ARBA" id="ARBA00022679"/>
    </source>
</evidence>
<keyword evidence="6" id="KW-0460">Magnesium</keyword>
<dbReference type="InterPro" id="IPR000123">
    <property type="entry name" value="Reverse_transcriptase_msDNA"/>
</dbReference>
<keyword evidence="2" id="KW-0808">Transferase</keyword>
<dbReference type="CDD" id="cd03487">
    <property type="entry name" value="RT_Bac_retron_II"/>
    <property type="match status" value="1"/>
</dbReference>
<name>A0A564TY37_STRCV</name>
<feature type="domain" description="Reverse transcriptase" evidence="11">
    <location>
        <begin position="24"/>
        <end position="261"/>
    </location>
</feature>
<evidence type="ECO:0000259" key="11">
    <source>
        <dbReference type="PROSITE" id="PS50878"/>
    </source>
</evidence>
<dbReference type="Pfam" id="PF00078">
    <property type="entry name" value="RVT_1"/>
    <property type="match status" value="1"/>
</dbReference>
<keyword evidence="3" id="KW-0548">Nucleotidyltransferase</keyword>
<dbReference type="PANTHER" id="PTHR34047">
    <property type="entry name" value="NUCLEAR INTRON MATURASE 1, MITOCHONDRIAL-RELATED"/>
    <property type="match status" value="1"/>
</dbReference>
<proteinExistence type="inferred from homology"/>
<evidence type="ECO:0000256" key="8">
    <source>
        <dbReference type="ARBA" id="ARBA00023118"/>
    </source>
</evidence>
<dbReference type="GO" id="GO:0006974">
    <property type="term" value="P:DNA damage response"/>
    <property type="evidence" value="ECO:0007669"/>
    <property type="project" value="UniProtKB-KW"/>
</dbReference>
<dbReference type="InterPro" id="IPR043502">
    <property type="entry name" value="DNA/RNA_pol_sf"/>
</dbReference>
<dbReference type="EC" id="2.7.7.49" evidence="1"/>
<dbReference type="AlphaFoldDB" id="A0A564TY37"/>
<dbReference type="PRINTS" id="PR00866">
    <property type="entry name" value="RNADNAPOLMS"/>
</dbReference>
<dbReference type="PANTHER" id="PTHR34047:SF7">
    <property type="entry name" value="RNA-DIRECTED DNA POLYMERASE"/>
    <property type="match status" value="1"/>
</dbReference>
<dbReference type="PROSITE" id="PS50878">
    <property type="entry name" value="RT_POL"/>
    <property type="match status" value="1"/>
</dbReference>
<evidence type="ECO:0000256" key="7">
    <source>
        <dbReference type="ARBA" id="ARBA00022918"/>
    </source>
</evidence>
<dbReference type="GO" id="GO:0046872">
    <property type="term" value="F:metal ion binding"/>
    <property type="evidence" value="ECO:0007669"/>
    <property type="project" value="UniProtKB-KW"/>
</dbReference>
<evidence type="ECO:0000313" key="12">
    <source>
        <dbReference type="EMBL" id="VUX12165.1"/>
    </source>
</evidence>
<accession>A0A564TY37</accession>
<keyword evidence="4" id="KW-0479">Metal-binding</keyword>
<reference evidence="12 13" key="1">
    <citation type="submission" date="2019-07" db="EMBL/GenBank/DDBJ databases">
        <authorList>
            <person name="Hibberd C M."/>
            <person name="Gehrig L. J."/>
            <person name="Chang H.-W."/>
            <person name="Venkatesh S."/>
        </authorList>
    </citation>
    <scope>NUCLEOTIDE SEQUENCE [LARGE SCALE GENOMIC DNA]</scope>
    <source>
        <strain evidence="12">Streptococcus_constellatus_SS_Bg39</strain>
    </source>
</reference>
<dbReference type="InterPro" id="IPR000477">
    <property type="entry name" value="RT_dom"/>
</dbReference>
<evidence type="ECO:0000256" key="9">
    <source>
        <dbReference type="ARBA" id="ARBA00034120"/>
    </source>
</evidence>
<evidence type="ECO:0000313" key="13">
    <source>
        <dbReference type="Proteomes" id="UP000385544"/>
    </source>
</evidence>
<sequence>MNKLKQLETKDDFASLLGFKNSKYINYILYSVGTDNLYKTFSIPKKNGGERIIHAPKEKLKRLQRKLAGVLWDCYLESLKIKSKNKSFKIPAISHAFEKNKSIITNAQIHRNKKYILNIDLKDYFDSFNFGRVRGFFLKDADFKVPEEIATVIAQIACYKGKLPQGAPSSPIITNLISRILDYRIVKIAKKYRFTYTRYADDMTFSTNCELSSNKLQATNELEKFLKELEKVITLSGFKINPQKTRLSNNMQRQEVTGLVVNKKVGVKREYLKNTRAMTFKLYKDEKFEIDGKQGTMEQLTGRFAFILQISQYNNYLLYKINCKI</sequence>
<keyword evidence="8" id="KW-0051">Antiviral defense</keyword>
<organism evidence="12 13">
    <name type="scientific">Streptococcus constellatus</name>
    <dbReference type="NCBI Taxonomy" id="76860"/>
    <lineage>
        <taxon>Bacteria</taxon>
        <taxon>Bacillati</taxon>
        <taxon>Bacillota</taxon>
        <taxon>Bacilli</taxon>
        <taxon>Lactobacillales</taxon>
        <taxon>Streptococcaceae</taxon>
        <taxon>Streptococcus</taxon>
        <taxon>Streptococcus anginosus group</taxon>
    </lineage>
</organism>
<dbReference type="GO" id="GO:0003964">
    <property type="term" value="F:RNA-directed DNA polymerase activity"/>
    <property type="evidence" value="ECO:0007669"/>
    <property type="project" value="UniProtKB-KW"/>
</dbReference>
<dbReference type="InterPro" id="IPR053543">
    <property type="entry name" value="Bacterial_RT"/>
</dbReference>
<comment type="similarity">
    <text evidence="9">Belongs to the bacterial reverse transcriptase family.</text>
</comment>
<keyword evidence="5" id="KW-0227">DNA damage</keyword>
<dbReference type="EMBL" id="CABHMZ010000033">
    <property type="protein sequence ID" value="VUX12165.1"/>
    <property type="molecule type" value="Genomic_DNA"/>
</dbReference>
<keyword evidence="7 12" id="KW-0695">RNA-directed DNA polymerase</keyword>
<evidence type="ECO:0000256" key="6">
    <source>
        <dbReference type="ARBA" id="ARBA00022842"/>
    </source>
</evidence>